<protein>
    <recommendedName>
        <fullName evidence="5">4Fe-4S ferredoxin-type domain-containing protein</fullName>
    </recommendedName>
</protein>
<feature type="domain" description="4Fe-4S ferredoxin-type" evidence="5">
    <location>
        <begin position="222"/>
        <end position="247"/>
    </location>
</feature>
<organism evidence="6 7">
    <name type="scientific">candidate division WOR_3 bacterium SM23_42</name>
    <dbReference type="NCBI Taxonomy" id="1703779"/>
    <lineage>
        <taxon>Bacteria</taxon>
        <taxon>Bacteria division WOR-3</taxon>
    </lineage>
</organism>
<dbReference type="PROSITE" id="PS00198">
    <property type="entry name" value="4FE4S_FER_1"/>
    <property type="match status" value="1"/>
</dbReference>
<evidence type="ECO:0000256" key="3">
    <source>
        <dbReference type="ARBA" id="ARBA00023004"/>
    </source>
</evidence>
<dbReference type="SUPFAM" id="SSF46548">
    <property type="entry name" value="alpha-helical ferredoxin"/>
    <property type="match status" value="1"/>
</dbReference>
<dbReference type="GO" id="GO:0008616">
    <property type="term" value="P:tRNA queuosine(34) biosynthetic process"/>
    <property type="evidence" value="ECO:0007669"/>
    <property type="project" value="InterPro"/>
</dbReference>
<evidence type="ECO:0000313" key="7">
    <source>
        <dbReference type="Proteomes" id="UP000051373"/>
    </source>
</evidence>
<evidence type="ECO:0000313" key="6">
    <source>
        <dbReference type="EMBL" id="KPK63708.1"/>
    </source>
</evidence>
<keyword evidence="1" id="KW-0004">4Fe-4S</keyword>
<evidence type="ECO:0000259" key="5">
    <source>
        <dbReference type="PROSITE" id="PS51379"/>
    </source>
</evidence>
<dbReference type="Gene3D" id="3.30.70.20">
    <property type="match status" value="1"/>
</dbReference>
<dbReference type="PROSITE" id="PS51379">
    <property type="entry name" value="4FE4S_FER_2"/>
    <property type="match status" value="2"/>
</dbReference>
<evidence type="ECO:0000256" key="4">
    <source>
        <dbReference type="ARBA" id="ARBA00023014"/>
    </source>
</evidence>
<dbReference type="PANTHER" id="PTHR30002">
    <property type="entry name" value="EPOXYQUEUOSINE REDUCTASE"/>
    <property type="match status" value="1"/>
</dbReference>
<evidence type="ECO:0000256" key="2">
    <source>
        <dbReference type="ARBA" id="ARBA00022723"/>
    </source>
</evidence>
<feature type="domain" description="4Fe-4S ferredoxin-type" evidence="5">
    <location>
        <begin position="175"/>
        <end position="204"/>
    </location>
</feature>
<proteinExistence type="predicted"/>
<dbReference type="InterPro" id="IPR017896">
    <property type="entry name" value="4Fe4S_Fe-S-bd"/>
</dbReference>
<dbReference type="Pfam" id="PF13484">
    <property type="entry name" value="Fer4_16"/>
    <property type="match status" value="1"/>
</dbReference>
<dbReference type="PANTHER" id="PTHR30002:SF4">
    <property type="entry name" value="EPOXYQUEUOSINE REDUCTASE"/>
    <property type="match status" value="1"/>
</dbReference>
<accession>A0A0S8FVM9</accession>
<dbReference type="Proteomes" id="UP000051373">
    <property type="component" value="Unassembled WGS sequence"/>
</dbReference>
<reference evidence="6 7" key="1">
    <citation type="journal article" date="2015" name="Microbiome">
        <title>Genomic resolution of linkages in carbon, nitrogen, and sulfur cycling among widespread estuary sediment bacteria.</title>
        <authorList>
            <person name="Baker B.J."/>
            <person name="Lazar C.S."/>
            <person name="Teske A.P."/>
            <person name="Dick G.J."/>
        </authorList>
    </citation>
    <scope>NUCLEOTIDE SEQUENCE [LARGE SCALE GENOMIC DNA]</scope>
    <source>
        <strain evidence="6">SM23_42</strain>
    </source>
</reference>
<dbReference type="AlphaFoldDB" id="A0A0S8FVM9"/>
<dbReference type="GO" id="GO:0052693">
    <property type="term" value="F:epoxyqueuosine reductase activity"/>
    <property type="evidence" value="ECO:0007669"/>
    <property type="project" value="TreeGrafter"/>
</dbReference>
<dbReference type="InterPro" id="IPR004453">
    <property type="entry name" value="QueG"/>
</dbReference>
<sequence>MDMIIEGLQQRLSSVDFKNAVVSTRHLPELRRDFEKLLEEKSLDRNFYDEIVSRYGLQWHFDPPDTIPPAKSVIITATPQPKVSLEFLLSGKGYYAIIPPTYVHDTDKKAADVISRYLSEHGYEVCDALLPTKLLAVRSGLARYGRNNITYIDNWGSYHRLRAFFSDMPCDDDCWQEPVAMELCNTCTTCLKECPTKAIQQDRFLVNAGKCLTFFNEKADEFPQWFDPEWHNCLIGCMICQDMCPANKDHTAWIMPGGEFSEEETVMILDGVCKDKLPSRTIEKLTNVCMLEEYDLLRRNLSVLINKQKRSKT</sequence>
<dbReference type="STRING" id="1703779.AMJ83_05775"/>
<dbReference type="EMBL" id="LJUJ01000009">
    <property type="protein sequence ID" value="KPK63708.1"/>
    <property type="molecule type" value="Genomic_DNA"/>
</dbReference>
<gene>
    <name evidence="6" type="ORF">AMJ83_05775</name>
</gene>
<dbReference type="InterPro" id="IPR017900">
    <property type="entry name" value="4Fe4S_Fe_S_CS"/>
</dbReference>
<comment type="caution">
    <text evidence="6">The sequence shown here is derived from an EMBL/GenBank/DDBJ whole genome shotgun (WGS) entry which is preliminary data.</text>
</comment>
<dbReference type="GO" id="GO:0051539">
    <property type="term" value="F:4 iron, 4 sulfur cluster binding"/>
    <property type="evidence" value="ECO:0007669"/>
    <property type="project" value="UniProtKB-KW"/>
</dbReference>
<name>A0A0S8FVM9_UNCW3</name>
<keyword evidence="3" id="KW-0408">Iron</keyword>
<keyword evidence="2" id="KW-0479">Metal-binding</keyword>
<evidence type="ECO:0000256" key="1">
    <source>
        <dbReference type="ARBA" id="ARBA00022485"/>
    </source>
</evidence>
<keyword evidence="4" id="KW-0411">Iron-sulfur</keyword>
<dbReference type="GO" id="GO:0046872">
    <property type="term" value="F:metal ion binding"/>
    <property type="evidence" value="ECO:0007669"/>
    <property type="project" value="UniProtKB-KW"/>
</dbReference>